<dbReference type="RefSeq" id="WP_088885974.1">
    <property type="nucleotide sequence ID" value="NZ_CP014855.1"/>
</dbReference>
<dbReference type="Pfam" id="PF03192">
    <property type="entry name" value="DUF257"/>
    <property type="match status" value="1"/>
</dbReference>
<reference evidence="1 2" key="1">
    <citation type="submission" date="2016-03" db="EMBL/GenBank/DDBJ databases">
        <title>Complete genome sequence of Thermococcus gorgonarius.</title>
        <authorList>
            <person name="Oger P.M."/>
        </authorList>
    </citation>
    <scope>NUCLEOTIDE SEQUENCE [LARGE SCALE GENOMIC DNA]</scope>
    <source>
        <strain evidence="1 2">W-12</strain>
    </source>
</reference>
<dbReference type="Gene3D" id="3.40.50.11570">
    <property type="entry name" value="Protein of unknown function DUF257"/>
    <property type="match status" value="1"/>
</dbReference>
<keyword evidence="2" id="KW-1185">Reference proteome</keyword>
<dbReference type="OrthoDB" id="95564at2157"/>
<dbReference type="EMBL" id="CP014855">
    <property type="protein sequence ID" value="ASJ01643.1"/>
    <property type="molecule type" value="Genomic_DNA"/>
</dbReference>
<protein>
    <recommendedName>
        <fullName evidence="3">KaiC-like domain-containing protein</fullName>
    </recommendedName>
</protein>
<dbReference type="KEGG" id="tgg:A3K92_09195"/>
<sequence>MKFSEYIKTITPGESVLIEHSAVSLYPLLFYLIGQEKEWKNILVIDVLDSALPVFRQLKAANLDVPLEKLDRVKAGGTSEWGKKILEVDPHEDPGIFMTRFLSKLTRYYHENKGVTTFIINPERVIPLQDNKPSFILYLANTAAGFLGDPSRTTFYFVNFEIANRKYLALLEECFTRVLRINERGEIKILKSINTDEEGNILEPK</sequence>
<dbReference type="InterPro" id="IPR005489">
    <property type="entry name" value="DUF257"/>
</dbReference>
<evidence type="ECO:0000313" key="2">
    <source>
        <dbReference type="Proteomes" id="UP000250134"/>
    </source>
</evidence>
<gene>
    <name evidence="1" type="ORF">A3K92_09195</name>
</gene>
<organism evidence="1 2">
    <name type="scientific">Thermococcus gorgonarius</name>
    <dbReference type="NCBI Taxonomy" id="71997"/>
    <lineage>
        <taxon>Archaea</taxon>
        <taxon>Methanobacteriati</taxon>
        <taxon>Methanobacteriota</taxon>
        <taxon>Thermococci</taxon>
        <taxon>Thermococcales</taxon>
        <taxon>Thermococcaceae</taxon>
        <taxon>Thermococcus</taxon>
    </lineage>
</organism>
<evidence type="ECO:0000313" key="1">
    <source>
        <dbReference type="EMBL" id="ASJ01643.1"/>
    </source>
</evidence>
<accession>A0A2Z2M8H1</accession>
<dbReference type="AlphaFoldDB" id="A0A2Z2M8H1"/>
<evidence type="ECO:0008006" key="3">
    <source>
        <dbReference type="Google" id="ProtNLM"/>
    </source>
</evidence>
<dbReference type="Proteomes" id="UP000250134">
    <property type="component" value="Chromosome"/>
</dbReference>
<dbReference type="GeneID" id="33332725"/>
<proteinExistence type="predicted"/>
<name>A0A2Z2M8H1_THEGO</name>